<dbReference type="GO" id="GO:0008198">
    <property type="term" value="F:ferrous iron binding"/>
    <property type="evidence" value="ECO:0007669"/>
    <property type="project" value="TreeGrafter"/>
</dbReference>
<dbReference type="InterPro" id="IPR047584">
    <property type="entry name" value="CyaY"/>
</dbReference>
<evidence type="ECO:0000256" key="4">
    <source>
        <dbReference type="HAMAP-Rule" id="MF_00142"/>
    </source>
</evidence>
<dbReference type="GO" id="GO:0008199">
    <property type="term" value="F:ferric iron binding"/>
    <property type="evidence" value="ECO:0007669"/>
    <property type="project" value="InterPro"/>
</dbReference>
<accession>A0A8J2U1U0</accession>
<dbReference type="Proteomes" id="UP000619743">
    <property type="component" value="Unassembled WGS sequence"/>
</dbReference>
<evidence type="ECO:0000313" key="5">
    <source>
        <dbReference type="EMBL" id="GGA64258.1"/>
    </source>
</evidence>
<dbReference type="PROSITE" id="PS01344">
    <property type="entry name" value="FRATAXIN_1"/>
    <property type="match status" value="1"/>
</dbReference>
<evidence type="ECO:0000256" key="3">
    <source>
        <dbReference type="ARBA" id="ARBA00023004"/>
    </source>
</evidence>
<keyword evidence="3 4" id="KW-0408">Iron</keyword>
<dbReference type="RefSeq" id="WP_087504210.1">
    <property type="nucleotide sequence ID" value="NZ_BMDX01000001.1"/>
</dbReference>
<dbReference type="NCBIfam" id="TIGR03421">
    <property type="entry name" value="FeS_CyaY"/>
    <property type="match status" value="1"/>
</dbReference>
<dbReference type="CDD" id="cd00503">
    <property type="entry name" value="Frataxin"/>
    <property type="match status" value="1"/>
</dbReference>
<dbReference type="GO" id="GO:0005829">
    <property type="term" value="C:cytosol"/>
    <property type="evidence" value="ECO:0007669"/>
    <property type="project" value="TreeGrafter"/>
</dbReference>
<evidence type="ECO:0000256" key="1">
    <source>
        <dbReference type="ARBA" id="ARBA00008183"/>
    </source>
</evidence>
<comment type="similarity">
    <text evidence="1 4">Belongs to the frataxin family.</text>
</comment>
<dbReference type="Gene3D" id="3.30.920.10">
    <property type="entry name" value="Frataxin/CyaY"/>
    <property type="match status" value="1"/>
</dbReference>
<name>A0A8J2U1U0_9GAMM</name>
<protein>
    <recommendedName>
        <fullName evidence="4">Iron-sulfur cluster assembly protein CyaY</fullName>
    </recommendedName>
</protein>
<comment type="function">
    <text evidence="4">Involved in iron-sulfur (Fe-S) cluster assembly. May act as a regulator of Fe-S biogenesis.</text>
</comment>
<dbReference type="SMART" id="SM01219">
    <property type="entry name" value="Frataxin_Cyay"/>
    <property type="match status" value="1"/>
</dbReference>
<keyword evidence="2 4" id="KW-0479">Metal-binding</keyword>
<dbReference type="AlphaFoldDB" id="A0A8J2U1U0"/>
<dbReference type="InterPro" id="IPR020895">
    <property type="entry name" value="Frataxin_CS"/>
</dbReference>
<evidence type="ECO:0000256" key="2">
    <source>
        <dbReference type="ARBA" id="ARBA00022723"/>
    </source>
</evidence>
<dbReference type="GO" id="GO:0016226">
    <property type="term" value="P:iron-sulfur cluster assembly"/>
    <property type="evidence" value="ECO:0007669"/>
    <property type="project" value="UniProtKB-UniRule"/>
</dbReference>
<dbReference type="InterPro" id="IPR036524">
    <property type="entry name" value="Frataxin/CyaY_sf"/>
</dbReference>
<dbReference type="HAMAP" id="MF_00142">
    <property type="entry name" value="CyaY"/>
    <property type="match status" value="1"/>
</dbReference>
<dbReference type="PROSITE" id="PS50810">
    <property type="entry name" value="FRATAXIN_2"/>
    <property type="match status" value="1"/>
</dbReference>
<dbReference type="EMBL" id="BMDX01000001">
    <property type="protein sequence ID" value="GGA64258.1"/>
    <property type="molecule type" value="Genomic_DNA"/>
</dbReference>
<dbReference type="Pfam" id="PF01491">
    <property type="entry name" value="Frataxin_Cyay"/>
    <property type="match status" value="1"/>
</dbReference>
<keyword evidence="6" id="KW-1185">Reference proteome</keyword>
<evidence type="ECO:0000313" key="6">
    <source>
        <dbReference type="Proteomes" id="UP000619743"/>
    </source>
</evidence>
<dbReference type="PANTHER" id="PTHR16821">
    <property type="entry name" value="FRATAXIN"/>
    <property type="match status" value="1"/>
</dbReference>
<sequence>MNDTEFHTLIDEQLNAIEEQLDEIDADIDYEMMAGILTIDFADGSKVIINRQEPVHQLWLATRKNGYHFNYVDGAWLDDRTGENFLDIFNNACSEQAGEPIKIR</sequence>
<organism evidence="5 6">
    <name type="scientific">Neiella marina</name>
    <dbReference type="NCBI Taxonomy" id="508461"/>
    <lineage>
        <taxon>Bacteria</taxon>
        <taxon>Pseudomonadati</taxon>
        <taxon>Pseudomonadota</taxon>
        <taxon>Gammaproteobacteria</taxon>
        <taxon>Alteromonadales</taxon>
        <taxon>Echinimonadaceae</taxon>
        <taxon>Neiella</taxon>
    </lineage>
</organism>
<gene>
    <name evidence="4 5" type="primary">cyaY</name>
    <name evidence="5" type="ORF">GCM10011369_02060</name>
</gene>
<reference evidence="6" key="1">
    <citation type="journal article" date="2019" name="Int. J. Syst. Evol. Microbiol.">
        <title>The Global Catalogue of Microorganisms (GCM) 10K type strain sequencing project: providing services to taxonomists for standard genome sequencing and annotation.</title>
        <authorList>
            <consortium name="The Broad Institute Genomics Platform"/>
            <consortium name="The Broad Institute Genome Sequencing Center for Infectious Disease"/>
            <person name="Wu L."/>
            <person name="Ma J."/>
        </authorList>
    </citation>
    <scope>NUCLEOTIDE SEQUENCE [LARGE SCALE GENOMIC DNA]</scope>
    <source>
        <strain evidence="6">CGMCC 1.10130</strain>
    </source>
</reference>
<dbReference type="InterPro" id="IPR002908">
    <property type="entry name" value="Frataxin/CyaY"/>
</dbReference>
<dbReference type="SUPFAM" id="SSF55387">
    <property type="entry name" value="Frataxin/Nqo15-like"/>
    <property type="match status" value="1"/>
</dbReference>
<dbReference type="PANTHER" id="PTHR16821:SF2">
    <property type="entry name" value="FRATAXIN, MITOCHONDRIAL"/>
    <property type="match status" value="1"/>
</dbReference>
<comment type="caution">
    <text evidence="5">The sequence shown here is derived from an EMBL/GenBank/DDBJ whole genome shotgun (WGS) entry which is preliminary data.</text>
</comment>
<dbReference type="OrthoDB" id="285675at2"/>
<proteinExistence type="inferred from homology"/>